<dbReference type="OrthoDB" id="1087989at2759"/>
<sequence>MMAGKKLIEKDLIWCIGDGQSTAVLGEAWIPGVLNFLFQPDIFRCIKSIRAPDVRRVDRWNWLGDAKGGFTVKQCYLHAMRDKWQGIDLLPNLQGALKNRGVELETTCTFCGLEEEEMYHVLVDCPRINDIWSGSRFNYESRRWHNYFVEWLEVEGSTWSQDQLGMCAIALYLIWEARNAKRFSDVRRVTDQFWCRVAAVWDEVHD</sequence>
<keyword evidence="3" id="KW-1185">Reference proteome</keyword>
<evidence type="ECO:0000313" key="3">
    <source>
        <dbReference type="Proteomes" id="UP000634136"/>
    </source>
</evidence>
<feature type="domain" description="Reverse transcriptase zinc-binding" evidence="1">
    <location>
        <begin position="95"/>
        <end position="132"/>
    </location>
</feature>
<evidence type="ECO:0000259" key="1">
    <source>
        <dbReference type="Pfam" id="PF13966"/>
    </source>
</evidence>
<dbReference type="InterPro" id="IPR026960">
    <property type="entry name" value="RVT-Znf"/>
</dbReference>
<dbReference type="EMBL" id="JAAIUW010000011">
    <property type="protein sequence ID" value="KAF7808485.1"/>
    <property type="molecule type" value="Genomic_DNA"/>
</dbReference>
<reference evidence="2" key="1">
    <citation type="submission" date="2020-09" db="EMBL/GenBank/DDBJ databases">
        <title>Genome-Enabled Discovery of Anthraquinone Biosynthesis in Senna tora.</title>
        <authorList>
            <person name="Kang S.-H."/>
            <person name="Pandey R.P."/>
            <person name="Lee C.-M."/>
            <person name="Sim J.-S."/>
            <person name="Jeong J.-T."/>
            <person name="Choi B.-S."/>
            <person name="Jung M."/>
            <person name="Ginzburg D."/>
            <person name="Zhao K."/>
            <person name="Won S.Y."/>
            <person name="Oh T.-J."/>
            <person name="Yu Y."/>
            <person name="Kim N.-H."/>
            <person name="Lee O.R."/>
            <person name="Lee T.-H."/>
            <person name="Bashyal P."/>
            <person name="Kim T.-S."/>
            <person name="Lee W.-H."/>
            <person name="Kawkins C."/>
            <person name="Kim C.-K."/>
            <person name="Kim J.S."/>
            <person name="Ahn B.O."/>
            <person name="Rhee S.Y."/>
            <person name="Sohng J.K."/>
        </authorList>
    </citation>
    <scope>NUCLEOTIDE SEQUENCE</scope>
    <source>
        <tissue evidence="2">Leaf</tissue>
    </source>
</reference>
<dbReference type="Proteomes" id="UP000634136">
    <property type="component" value="Unassembled WGS sequence"/>
</dbReference>
<comment type="caution">
    <text evidence="2">The sequence shown here is derived from an EMBL/GenBank/DDBJ whole genome shotgun (WGS) entry which is preliminary data.</text>
</comment>
<dbReference type="Pfam" id="PF13966">
    <property type="entry name" value="zf-RVT"/>
    <property type="match status" value="1"/>
</dbReference>
<name>A0A834ST71_9FABA</name>
<gene>
    <name evidence="2" type="ORF">G2W53_035228</name>
</gene>
<dbReference type="AlphaFoldDB" id="A0A834ST71"/>
<proteinExistence type="predicted"/>
<protein>
    <recommendedName>
        <fullName evidence="1">Reverse transcriptase zinc-binding domain-containing protein</fullName>
    </recommendedName>
</protein>
<organism evidence="2 3">
    <name type="scientific">Senna tora</name>
    <dbReference type="NCBI Taxonomy" id="362788"/>
    <lineage>
        <taxon>Eukaryota</taxon>
        <taxon>Viridiplantae</taxon>
        <taxon>Streptophyta</taxon>
        <taxon>Embryophyta</taxon>
        <taxon>Tracheophyta</taxon>
        <taxon>Spermatophyta</taxon>
        <taxon>Magnoliopsida</taxon>
        <taxon>eudicotyledons</taxon>
        <taxon>Gunneridae</taxon>
        <taxon>Pentapetalae</taxon>
        <taxon>rosids</taxon>
        <taxon>fabids</taxon>
        <taxon>Fabales</taxon>
        <taxon>Fabaceae</taxon>
        <taxon>Caesalpinioideae</taxon>
        <taxon>Cassia clade</taxon>
        <taxon>Senna</taxon>
    </lineage>
</organism>
<accession>A0A834ST71</accession>
<evidence type="ECO:0000313" key="2">
    <source>
        <dbReference type="EMBL" id="KAF7808485.1"/>
    </source>
</evidence>